<accession>A0A8R7UP87</accession>
<sequence>MLRALKGTGSMTPCSQRGGIKLYYRIIYTIQWELRG</sequence>
<reference evidence="1" key="2">
    <citation type="submission" date="2018-03" db="EMBL/GenBank/DDBJ databases">
        <title>The Triticum urartu genome reveals the dynamic nature of wheat genome evolution.</title>
        <authorList>
            <person name="Ling H."/>
            <person name="Ma B."/>
            <person name="Shi X."/>
            <person name="Liu H."/>
            <person name="Dong L."/>
            <person name="Sun H."/>
            <person name="Cao Y."/>
            <person name="Gao Q."/>
            <person name="Zheng S."/>
            <person name="Li Y."/>
            <person name="Yu Y."/>
            <person name="Du H."/>
            <person name="Qi M."/>
            <person name="Li Y."/>
            <person name="Yu H."/>
            <person name="Cui Y."/>
            <person name="Wang N."/>
            <person name="Chen C."/>
            <person name="Wu H."/>
            <person name="Zhao Y."/>
            <person name="Zhang J."/>
            <person name="Li Y."/>
            <person name="Zhou W."/>
            <person name="Zhang B."/>
            <person name="Hu W."/>
            <person name="Eijk M."/>
            <person name="Tang J."/>
            <person name="Witsenboer H."/>
            <person name="Zhao S."/>
            <person name="Li Z."/>
            <person name="Zhang A."/>
            <person name="Wang D."/>
            <person name="Liang C."/>
        </authorList>
    </citation>
    <scope>NUCLEOTIDE SEQUENCE [LARGE SCALE GENOMIC DNA]</scope>
    <source>
        <strain evidence="1">cv. G1812</strain>
    </source>
</reference>
<dbReference type="AlphaFoldDB" id="A0A8R7UP87"/>
<organism evidence="1 2">
    <name type="scientific">Triticum urartu</name>
    <name type="common">Red wild einkorn</name>
    <name type="synonym">Crithodium urartu</name>
    <dbReference type="NCBI Taxonomy" id="4572"/>
    <lineage>
        <taxon>Eukaryota</taxon>
        <taxon>Viridiplantae</taxon>
        <taxon>Streptophyta</taxon>
        <taxon>Embryophyta</taxon>
        <taxon>Tracheophyta</taxon>
        <taxon>Spermatophyta</taxon>
        <taxon>Magnoliopsida</taxon>
        <taxon>Liliopsida</taxon>
        <taxon>Poales</taxon>
        <taxon>Poaceae</taxon>
        <taxon>BOP clade</taxon>
        <taxon>Pooideae</taxon>
        <taxon>Triticodae</taxon>
        <taxon>Triticeae</taxon>
        <taxon>Triticinae</taxon>
        <taxon>Triticum</taxon>
    </lineage>
</organism>
<evidence type="ECO:0000313" key="2">
    <source>
        <dbReference type="Proteomes" id="UP000015106"/>
    </source>
</evidence>
<proteinExistence type="predicted"/>
<reference evidence="1" key="3">
    <citation type="submission" date="2022-06" db="UniProtKB">
        <authorList>
            <consortium name="EnsemblPlants"/>
        </authorList>
    </citation>
    <scope>IDENTIFICATION</scope>
</reference>
<keyword evidence="2" id="KW-1185">Reference proteome</keyword>
<name>A0A8R7UP87_TRIUA</name>
<dbReference type="Proteomes" id="UP000015106">
    <property type="component" value="Chromosome 5"/>
</dbReference>
<dbReference type="Gramene" id="TuG1812G0500004332.01.T05">
    <property type="protein sequence ID" value="TuG1812G0500004332.01.T05"/>
    <property type="gene ID" value="TuG1812G0500004332.01"/>
</dbReference>
<dbReference type="EnsemblPlants" id="TuG1812G0500004332.01.T05">
    <property type="protein sequence ID" value="TuG1812G0500004332.01.T05"/>
    <property type="gene ID" value="TuG1812G0500004332.01"/>
</dbReference>
<reference evidence="2" key="1">
    <citation type="journal article" date="2013" name="Nature">
        <title>Draft genome of the wheat A-genome progenitor Triticum urartu.</title>
        <authorList>
            <person name="Ling H.Q."/>
            <person name="Zhao S."/>
            <person name="Liu D."/>
            <person name="Wang J."/>
            <person name="Sun H."/>
            <person name="Zhang C."/>
            <person name="Fan H."/>
            <person name="Li D."/>
            <person name="Dong L."/>
            <person name="Tao Y."/>
            <person name="Gao C."/>
            <person name="Wu H."/>
            <person name="Li Y."/>
            <person name="Cui Y."/>
            <person name="Guo X."/>
            <person name="Zheng S."/>
            <person name="Wang B."/>
            <person name="Yu K."/>
            <person name="Liang Q."/>
            <person name="Yang W."/>
            <person name="Lou X."/>
            <person name="Chen J."/>
            <person name="Feng M."/>
            <person name="Jian J."/>
            <person name="Zhang X."/>
            <person name="Luo G."/>
            <person name="Jiang Y."/>
            <person name="Liu J."/>
            <person name="Wang Z."/>
            <person name="Sha Y."/>
            <person name="Zhang B."/>
            <person name="Wu H."/>
            <person name="Tang D."/>
            <person name="Shen Q."/>
            <person name="Xue P."/>
            <person name="Zou S."/>
            <person name="Wang X."/>
            <person name="Liu X."/>
            <person name="Wang F."/>
            <person name="Yang Y."/>
            <person name="An X."/>
            <person name="Dong Z."/>
            <person name="Zhang K."/>
            <person name="Zhang X."/>
            <person name="Luo M.C."/>
            <person name="Dvorak J."/>
            <person name="Tong Y."/>
            <person name="Wang J."/>
            <person name="Yang H."/>
            <person name="Li Z."/>
            <person name="Wang D."/>
            <person name="Zhang A."/>
            <person name="Wang J."/>
        </authorList>
    </citation>
    <scope>NUCLEOTIDE SEQUENCE</scope>
    <source>
        <strain evidence="2">cv. G1812</strain>
    </source>
</reference>
<evidence type="ECO:0000313" key="1">
    <source>
        <dbReference type="EnsemblPlants" id="TuG1812G0500004332.01.T05"/>
    </source>
</evidence>
<protein>
    <submittedName>
        <fullName evidence="1">Uncharacterized protein</fullName>
    </submittedName>
</protein>